<dbReference type="PANTHER" id="PTHR36453:SF1">
    <property type="entry name" value="RIGHT HANDED BETA HELIX DOMAIN-CONTAINING PROTEIN"/>
    <property type="match status" value="1"/>
</dbReference>
<dbReference type="AlphaFoldDB" id="A0A7X0VH31"/>
<dbReference type="InterPro" id="IPR008964">
    <property type="entry name" value="Invasin/intimin_cell_adhesion"/>
</dbReference>
<comment type="caution">
    <text evidence="2">The sequence shown here is derived from an EMBL/GenBank/DDBJ whole genome shotgun (WGS) entry which is preliminary data.</text>
</comment>
<evidence type="ECO:0000313" key="3">
    <source>
        <dbReference type="Proteomes" id="UP000547209"/>
    </source>
</evidence>
<evidence type="ECO:0000313" key="2">
    <source>
        <dbReference type="EMBL" id="MBB6672219.1"/>
    </source>
</evidence>
<dbReference type="Gene3D" id="2.160.20.10">
    <property type="entry name" value="Single-stranded right-handed beta-helix, Pectin lyase-like"/>
    <property type="match status" value="2"/>
</dbReference>
<dbReference type="SMART" id="SM00710">
    <property type="entry name" value="PbH1"/>
    <property type="match status" value="5"/>
</dbReference>
<protein>
    <submittedName>
        <fullName evidence="2">Ig-like domain-containing protein</fullName>
    </submittedName>
</protein>
<gene>
    <name evidence="2" type="ORF">H7C19_16180</name>
</gene>
<dbReference type="PANTHER" id="PTHR36453">
    <property type="entry name" value="SECRETED PROTEIN-RELATED"/>
    <property type="match status" value="1"/>
</dbReference>
<feature type="domain" description="BIG2" evidence="1">
    <location>
        <begin position="737"/>
        <end position="814"/>
    </location>
</feature>
<dbReference type="SUPFAM" id="SSF51126">
    <property type="entry name" value="Pectin lyase-like"/>
    <property type="match status" value="1"/>
</dbReference>
<dbReference type="Pfam" id="PF13229">
    <property type="entry name" value="Beta_helix"/>
    <property type="match status" value="1"/>
</dbReference>
<organism evidence="2 3">
    <name type="scientific">Cohnella nanjingensis</name>
    <dbReference type="NCBI Taxonomy" id="1387779"/>
    <lineage>
        <taxon>Bacteria</taxon>
        <taxon>Bacillati</taxon>
        <taxon>Bacillota</taxon>
        <taxon>Bacilli</taxon>
        <taxon>Bacillales</taxon>
        <taxon>Paenibacillaceae</taxon>
        <taxon>Cohnella</taxon>
    </lineage>
</organism>
<evidence type="ECO:0000259" key="1">
    <source>
        <dbReference type="SMART" id="SM00635"/>
    </source>
</evidence>
<dbReference type="InterPro" id="IPR011050">
    <property type="entry name" value="Pectin_lyase_fold/virulence"/>
</dbReference>
<reference evidence="2 3" key="1">
    <citation type="submission" date="2020-08" db="EMBL/GenBank/DDBJ databases">
        <title>Cohnella phylogeny.</title>
        <authorList>
            <person name="Dunlap C."/>
        </authorList>
    </citation>
    <scope>NUCLEOTIDE SEQUENCE [LARGE SCALE GENOMIC DNA]</scope>
    <source>
        <strain evidence="2 3">DSM 28246</strain>
    </source>
</reference>
<dbReference type="Proteomes" id="UP000547209">
    <property type="component" value="Unassembled WGS sequence"/>
</dbReference>
<sequence length="1092" mass="118935">MRMMGKRFWAAVLLLTLGLGWFPAPSGYAQEETGKAFYVATDGSDYNTGGINDPFRTLEAARNAIRVLKEGEGLPAGGVTVYIREGTYPRSESFELTEADSGTADSPIVYRAYPGETVQLSGGANLDRTGFQPVDDPDVLKRIIDPAARGKVVQFDLAAAGLADYGQISRHGYWKASDISLLAPMQLYIGGQGMTLARWPNAGTVQMGDIVDPGPTVNDPDLQTRGGTFKYAYDRPLFWKQADEIWLDGIFGYSWEWSYNKIASIDTDKKTITLQYGEMSGIQKNWYPDFHFAENLLEEIDAPGEYYIDRAKGLLYLFPNADFRTGNGEITVTTLNKPMIATNGASYIRFEELQLAYGRDTAAVLIGGSHVTISHCDISNFAGGAVFVNVPSKAMEPVADNLLNGHDHLIDSTHIHHIGALAVTLNGGNAATLEPGNNRVANSHIHDFAFYNKAYNPGVVLRGVGNQAVGNEIHDAPHPGILIFGNDHLVEYNNIYDVCKLFSDLGAIYMNAGATPQERGTVVRRNYFHHIGENKPGVEGVYPDNLTMGLTIEQNVFYKMGNAAIKNNAGAYIKATNNLFIDAYVPFDNQEMFLGDAPGNKIDEAYMPQWKKLFQDNGDFIGTPYLAKYPELARFFQENRYYPDTNDFQNNVVYNPTLQHSSEVNAQGARDVLNLLNSAGNWVTDQDPGFENLAAGDLRLRKDAAVFSRIPGFVDIPFEQIGTQGKVGVTHAPDAVQLTGLAFPYAKITIELGQTLPVRAAPIPWNADLGAVTYESSDPAIAKVDGNGGIQALAPGVAVIRAQSAANPALSDELEVTVTDEILEPVTGIELSPAALTLEPGERSPLAATVLPPAASNKNVKWMSSNPKVAIVDQAGLVTALKPGSATLTAVSAENDKIKAQSTVTVRAWPNYPVQTLNKAIKDQKGWTKSDAVDFRKGNVRIAGQGVFGYEAQKFGSALLKFNAKFGAYDGGWYGFALRSDRTGDPTWVNGNKGYLIVIKEDQIEFQAWKPGQKMVRIIPNDAFQGGREYEIEIGVIRSAGGERFILKSGSRVILNEWDADANNPIAAEGYFNVYNYGGKTGAIELIPAKNK</sequence>
<proteinExistence type="predicted"/>
<dbReference type="SUPFAM" id="SSF49373">
    <property type="entry name" value="Invasin/intimin cell-adhesion fragments"/>
    <property type="match status" value="2"/>
</dbReference>
<accession>A0A7X0VH31</accession>
<dbReference type="InterPro" id="IPR039448">
    <property type="entry name" value="Beta_helix"/>
</dbReference>
<feature type="domain" description="BIG2" evidence="1">
    <location>
        <begin position="825"/>
        <end position="902"/>
    </location>
</feature>
<dbReference type="InterPro" id="IPR003343">
    <property type="entry name" value="Big_2"/>
</dbReference>
<dbReference type="InterPro" id="IPR012334">
    <property type="entry name" value="Pectin_lyas_fold"/>
</dbReference>
<dbReference type="EMBL" id="JACJVP010000025">
    <property type="protein sequence ID" value="MBB6672219.1"/>
    <property type="molecule type" value="Genomic_DNA"/>
</dbReference>
<dbReference type="SMART" id="SM00635">
    <property type="entry name" value="BID_2"/>
    <property type="match status" value="2"/>
</dbReference>
<dbReference type="InterPro" id="IPR006626">
    <property type="entry name" value="PbH1"/>
</dbReference>
<dbReference type="Pfam" id="PF02368">
    <property type="entry name" value="Big_2"/>
    <property type="match status" value="2"/>
</dbReference>
<keyword evidence="3" id="KW-1185">Reference proteome</keyword>
<name>A0A7X0VH31_9BACL</name>
<dbReference type="Gene3D" id="2.60.40.1080">
    <property type="match status" value="2"/>
</dbReference>